<dbReference type="PROSITE" id="PS51391">
    <property type="entry name" value="CID"/>
    <property type="match status" value="1"/>
</dbReference>
<feature type="compositionally biased region" description="Low complexity" evidence="2">
    <location>
        <begin position="453"/>
        <end position="464"/>
    </location>
</feature>
<dbReference type="InterPro" id="IPR006569">
    <property type="entry name" value="CID_dom"/>
</dbReference>
<dbReference type="SMART" id="SM00582">
    <property type="entry name" value="RPR"/>
    <property type="match status" value="1"/>
</dbReference>
<evidence type="ECO:0000313" key="4">
    <source>
        <dbReference type="Proteomes" id="UP000887574"/>
    </source>
</evidence>
<name>A0A915CM96_9BILA</name>
<proteinExistence type="predicted"/>
<protein>
    <submittedName>
        <fullName evidence="5">CID domain-containing protein</fullName>
    </submittedName>
</protein>
<reference evidence="5" key="1">
    <citation type="submission" date="2022-11" db="UniProtKB">
        <authorList>
            <consortium name="WormBaseParasite"/>
        </authorList>
    </citation>
    <scope>IDENTIFICATION</scope>
</reference>
<dbReference type="InterPro" id="IPR051485">
    <property type="entry name" value="SR-CTD_assoc_factor"/>
</dbReference>
<accession>A0A915CM96</accession>
<evidence type="ECO:0000259" key="3">
    <source>
        <dbReference type="PROSITE" id="PS51391"/>
    </source>
</evidence>
<feature type="compositionally biased region" description="Acidic residues" evidence="2">
    <location>
        <begin position="275"/>
        <end position="284"/>
    </location>
</feature>
<dbReference type="GO" id="GO:0005634">
    <property type="term" value="C:nucleus"/>
    <property type="evidence" value="ECO:0007669"/>
    <property type="project" value="TreeGrafter"/>
</dbReference>
<evidence type="ECO:0000256" key="2">
    <source>
        <dbReference type="SAM" id="MobiDB-lite"/>
    </source>
</evidence>
<dbReference type="AlphaFoldDB" id="A0A915CM96"/>
<dbReference type="Gene3D" id="1.25.40.90">
    <property type="match status" value="1"/>
</dbReference>
<feature type="domain" description="CID" evidence="3">
    <location>
        <begin position="1"/>
        <end position="140"/>
    </location>
</feature>
<dbReference type="Proteomes" id="UP000887574">
    <property type="component" value="Unplaced"/>
</dbReference>
<dbReference type="PANTHER" id="PTHR23140">
    <property type="entry name" value="RNA PROCESSING PROTEIN LD23810P"/>
    <property type="match status" value="1"/>
</dbReference>
<sequence length="648" mass="73972">MDSEVMITFNKALLSVTESKAPISKQKIFDITKAAMNAIRYFKHVVLAIEKFLVKCRSEHKLSGLYVMDSILRQAKKQYKHKDVFAPRFAVNLQNTFTNILTCDTNDRLKVVRVINLWQANEIFKDEVIDPLLQYCRASGLEVDVKKVEMCVKGEKANMQIYGADISQTYETKQPKTPPSSFVPKTPPMELRPQTPNQLEETSEQPTDNSLAERDVLSVLEALPELHQLTTAANLNRQLLKNVQKLMNERITEKLEIERRRQGNIKNLLSREFADDYSDEEEDEERTKNESSAQVFSKEHILSVAKSMLAEGVLSQELQQIHQQSTGQPRARTPPEANSHQQPYILHTYWSPPPAIQPGQMMHNFSTSRPPHKTASSSLSHESNGSDARGSSNRSRDQDRSGRKRERSRSRDHTHQHERGGDRDVRPRRDVEADSRSSRNDRSDRSRSDRRSGAISSNIQTSSSSDRRRRTRSPERGAEIEEVNIEVIEEERRTRTLAQEILTARRKKDARMVPTHPKDDHVLIASRTLWFGKIPSNCSETDIREAVKDAGQPEKINIVAPRGCAYLGKDLQIQKKTVKISWATIPGMKENERLMDYWDSSRGIAQIPFSKLPERLDGLLEGAFMDIYTLPTHLKDLYDARGAKGSRA</sequence>
<dbReference type="WBParaSite" id="jg10477">
    <property type="protein sequence ID" value="jg10477"/>
    <property type="gene ID" value="jg10477"/>
</dbReference>
<feature type="region of interest" description="Disordered" evidence="2">
    <location>
        <begin position="319"/>
        <end position="477"/>
    </location>
</feature>
<evidence type="ECO:0000313" key="5">
    <source>
        <dbReference type="WBParaSite" id="jg10477"/>
    </source>
</evidence>
<evidence type="ECO:0000256" key="1">
    <source>
        <dbReference type="ARBA" id="ARBA00022884"/>
    </source>
</evidence>
<organism evidence="4 5">
    <name type="scientific">Ditylenchus dipsaci</name>
    <dbReference type="NCBI Taxonomy" id="166011"/>
    <lineage>
        <taxon>Eukaryota</taxon>
        <taxon>Metazoa</taxon>
        <taxon>Ecdysozoa</taxon>
        <taxon>Nematoda</taxon>
        <taxon>Chromadorea</taxon>
        <taxon>Rhabditida</taxon>
        <taxon>Tylenchina</taxon>
        <taxon>Tylenchomorpha</taxon>
        <taxon>Sphaerularioidea</taxon>
        <taxon>Anguinidae</taxon>
        <taxon>Anguininae</taxon>
        <taxon>Ditylenchus</taxon>
    </lineage>
</organism>
<dbReference type="GO" id="GO:0003723">
    <property type="term" value="F:RNA binding"/>
    <property type="evidence" value="ECO:0007669"/>
    <property type="project" value="UniProtKB-KW"/>
</dbReference>
<dbReference type="InterPro" id="IPR008942">
    <property type="entry name" value="ENTH_VHS"/>
</dbReference>
<feature type="compositionally biased region" description="Basic and acidic residues" evidence="2">
    <location>
        <begin position="409"/>
        <end position="452"/>
    </location>
</feature>
<keyword evidence="1" id="KW-0694">RNA-binding</keyword>
<dbReference type="SUPFAM" id="SSF54928">
    <property type="entry name" value="RNA-binding domain, RBD"/>
    <property type="match status" value="1"/>
</dbReference>
<dbReference type="PANTHER" id="PTHR23140:SF4">
    <property type="entry name" value="PROTEIN CBR-NRD-1"/>
    <property type="match status" value="1"/>
</dbReference>
<feature type="compositionally biased region" description="Polar residues" evidence="2">
    <location>
        <begin position="319"/>
        <end position="328"/>
    </location>
</feature>
<feature type="compositionally biased region" description="Polar residues" evidence="2">
    <location>
        <begin position="194"/>
        <end position="210"/>
    </location>
</feature>
<dbReference type="Pfam" id="PF04818">
    <property type="entry name" value="CID"/>
    <property type="match status" value="1"/>
</dbReference>
<feature type="compositionally biased region" description="Polar residues" evidence="2">
    <location>
        <begin position="363"/>
        <end position="393"/>
    </location>
</feature>
<dbReference type="SUPFAM" id="SSF48464">
    <property type="entry name" value="ENTH/VHS domain"/>
    <property type="match status" value="1"/>
</dbReference>
<keyword evidence="4" id="KW-1185">Reference proteome</keyword>
<feature type="region of interest" description="Disordered" evidence="2">
    <location>
        <begin position="275"/>
        <end position="295"/>
    </location>
</feature>
<dbReference type="InterPro" id="IPR035979">
    <property type="entry name" value="RBD_domain_sf"/>
</dbReference>
<feature type="region of interest" description="Disordered" evidence="2">
    <location>
        <begin position="169"/>
        <end position="210"/>
    </location>
</feature>
<dbReference type="CDD" id="cd16983">
    <property type="entry name" value="CID_SCAF8_like"/>
    <property type="match status" value="1"/>
</dbReference>